<organism evidence="2 3">
    <name type="scientific">Vigna unguiculata</name>
    <name type="common">Cowpea</name>
    <dbReference type="NCBI Taxonomy" id="3917"/>
    <lineage>
        <taxon>Eukaryota</taxon>
        <taxon>Viridiplantae</taxon>
        <taxon>Streptophyta</taxon>
        <taxon>Embryophyta</taxon>
        <taxon>Tracheophyta</taxon>
        <taxon>Spermatophyta</taxon>
        <taxon>Magnoliopsida</taxon>
        <taxon>eudicotyledons</taxon>
        <taxon>Gunneridae</taxon>
        <taxon>Pentapetalae</taxon>
        <taxon>rosids</taxon>
        <taxon>fabids</taxon>
        <taxon>Fabales</taxon>
        <taxon>Fabaceae</taxon>
        <taxon>Papilionoideae</taxon>
        <taxon>50 kb inversion clade</taxon>
        <taxon>NPAAA clade</taxon>
        <taxon>indigoferoid/millettioid clade</taxon>
        <taxon>Phaseoleae</taxon>
        <taxon>Vigna</taxon>
    </lineage>
</organism>
<sequence length="144" mass="15437">MDFLIIKSIKAAYRVLITFQLTCIGIKYGVSKTNPFQDSTLSLLVTAVFSHVIASAADMNKPNTIITFYLSGIVASETLITCQILVLSLPHSAPPSLLQLHHSPAPSLLRSFNCITQLLPGTPPNDVHMPNTEPAGLPGVASQI</sequence>
<proteinExistence type="predicted"/>
<accession>A0A4D6KN17</accession>
<reference evidence="2 3" key="1">
    <citation type="submission" date="2019-04" db="EMBL/GenBank/DDBJ databases">
        <title>An improved genome assembly and genetic linkage map for asparagus bean, Vigna unguiculata ssp. sesquipedialis.</title>
        <authorList>
            <person name="Xia Q."/>
            <person name="Zhang R."/>
            <person name="Dong Y."/>
        </authorList>
    </citation>
    <scope>NUCLEOTIDE SEQUENCE [LARGE SCALE GENOMIC DNA]</scope>
    <source>
        <tissue evidence="2">Leaf</tissue>
    </source>
</reference>
<keyword evidence="3" id="KW-1185">Reference proteome</keyword>
<name>A0A4D6KN17_VIGUN</name>
<dbReference type="EMBL" id="CP039345">
    <property type="protein sequence ID" value="QCD78070.1"/>
    <property type="molecule type" value="Genomic_DNA"/>
</dbReference>
<evidence type="ECO:0000256" key="1">
    <source>
        <dbReference type="SAM" id="MobiDB-lite"/>
    </source>
</evidence>
<gene>
    <name evidence="2" type="ORF">DEO72_LG1g1699</name>
</gene>
<dbReference type="AlphaFoldDB" id="A0A4D6KN17"/>
<protein>
    <submittedName>
        <fullName evidence="2">Uncharacterized protein</fullName>
    </submittedName>
</protein>
<feature type="region of interest" description="Disordered" evidence="1">
    <location>
        <begin position="123"/>
        <end position="144"/>
    </location>
</feature>
<evidence type="ECO:0000313" key="2">
    <source>
        <dbReference type="EMBL" id="QCD78070.1"/>
    </source>
</evidence>
<evidence type="ECO:0000313" key="3">
    <source>
        <dbReference type="Proteomes" id="UP000501690"/>
    </source>
</evidence>
<dbReference type="Proteomes" id="UP000501690">
    <property type="component" value="Linkage Group LG1"/>
</dbReference>